<sequence>MKYCFTITFLIVSTILFSQTPVIYEFGNELSKYSNEFYDIIETPNKTKWLSSENGLLTYDGRNFKKVRNEKQKGNTVFNLQIDEEGKLWFNNLYGQFFYLKNDSIYLYEDFNSILKGRLSQFTVKNKSVYLFSSKGIYCSTENKTIKISDKPALTYCYANGNGYFLDNDNNIFRFDFSTNEITLVSNLQINKSSSKPILFSVNSVCFLFTEYNGNGNFYKITETDVIQVNSPKNKLFERLINVNVIGNKVFVLSYNGTHLFTYENESFGYKNTFFKDNKVSSVYKDSEDNYWFTTLKDGIKVVPNLNLFSNNYNYKKYGYIVGSKVKSNNEVIFYTDLGYLLLFNSDKGITNFLKVPTKNIISAIEIDQEKALIYIGVNNNESFIYDLRNKTFTKTSLFNVAKDIKIIDDKVLYLTYNKSVLYSFNASQVLENIVDDSRAYTSLYSNSRREFFIATANGVFKFSNEVKSLLNCDNEVFHATSIVQTSNQTVWFSSVSNRLFYLKDNKVSNYQFKNFAPKEIKFIKAFKNEVWLATEKGLIKIDIENNFKETLFNTRNSGIESTIQTLEILNDKIFYTSNKEIFSIKKDLLNTKQTEIPNAYFTSVTVLDKEIDFNKEIELTHEKNNVKFSFNSNAFNNSENISYKYRLKNYDNSWRQIEDAERSVKYLSIPPGNYVFEVFPYYVDEVLKNDNKKIELAIVVKQPFWETIWFMLLIGFIIVIILFTIITVVNRFKLNKKNREISELLIDKRMTSLQLENLRSQMNPHFIFNALNSIQDYIVTNEKKLASSYLIKFSRLMRLYLEQSQVNEISLKEEIETLELYLSLEKNRFEADFEYEIKYDDNLLISQIKIPSLLLQPFIENAIKHGLSNKKGNKKIVVCFYQKANFIEIIIDDNGVGREATQNKENEYKSFATKATTKRVELINKNYKKNISVDIKDKYDELKNPSGTTVIIKISK</sequence>
<dbReference type="Pfam" id="PF06580">
    <property type="entry name" value="His_kinase"/>
    <property type="match status" value="1"/>
</dbReference>
<accession>A0ABM7S6H1</accession>
<feature type="domain" description="Signal transduction histidine kinase internal region" evidence="2">
    <location>
        <begin position="755"/>
        <end position="833"/>
    </location>
</feature>
<dbReference type="RefSeq" id="WP_221258068.1">
    <property type="nucleotide sequence ID" value="NZ_AP024749.1"/>
</dbReference>
<dbReference type="InterPro" id="IPR036890">
    <property type="entry name" value="HATPase_C_sf"/>
</dbReference>
<evidence type="ECO:0000256" key="1">
    <source>
        <dbReference type="SAM" id="Phobius"/>
    </source>
</evidence>
<dbReference type="InterPro" id="IPR050640">
    <property type="entry name" value="Bact_2-comp_sensor_kinase"/>
</dbReference>
<dbReference type="InterPro" id="IPR015943">
    <property type="entry name" value="WD40/YVTN_repeat-like_dom_sf"/>
</dbReference>
<keyword evidence="1" id="KW-1133">Transmembrane helix</keyword>
<dbReference type="SUPFAM" id="SSF55874">
    <property type="entry name" value="ATPase domain of HSP90 chaperone/DNA topoisomerase II/histidine kinase"/>
    <property type="match status" value="1"/>
</dbReference>
<dbReference type="PANTHER" id="PTHR34220:SF7">
    <property type="entry name" value="SENSOR HISTIDINE KINASE YPDA"/>
    <property type="match status" value="1"/>
</dbReference>
<dbReference type="Gene3D" id="2.60.40.10">
    <property type="entry name" value="Immunoglobulins"/>
    <property type="match status" value="1"/>
</dbReference>
<keyword evidence="1" id="KW-0472">Membrane</keyword>
<dbReference type="Pfam" id="PF07495">
    <property type="entry name" value="Y_Y_Y"/>
    <property type="match status" value="1"/>
</dbReference>
<keyword evidence="5" id="KW-1185">Reference proteome</keyword>
<evidence type="ECO:0000313" key="4">
    <source>
        <dbReference type="EMBL" id="BCY28964.1"/>
    </source>
</evidence>
<dbReference type="Gene3D" id="2.130.10.10">
    <property type="entry name" value="YVTN repeat-like/Quinoprotein amine dehydrogenase"/>
    <property type="match status" value="2"/>
</dbReference>
<keyword evidence="4" id="KW-0808">Transferase</keyword>
<evidence type="ECO:0000313" key="5">
    <source>
        <dbReference type="Proteomes" id="UP000825258"/>
    </source>
</evidence>
<dbReference type="Gene3D" id="3.30.565.10">
    <property type="entry name" value="Histidine kinase-like ATPase, C-terminal domain"/>
    <property type="match status" value="1"/>
</dbReference>
<dbReference type="EMBL" id="AP024749">
    <property type="protein sequence ID" value="BCY28964.1"/>
    <property type="molecule type" value="Genomic_DNA"/>
</dbReference>
<keyword evidence="1" id="KW-0812">Transmembrane</keyword>
<dbReference type="InterPro" id="IPR011123">
    <property type="entry name" value="Y_Y_Y"/>
</dbReference>
<gene>
    <name evidence="4" type="ORF">KK2020170_18320</name>
</gene>
<feature type="domain" description="Two component regulator three Y" evidence="3">
    <location>
        <begin position="636"/>
        <end position="697"/>
    </location>
</feature>
<dbReference type="InterPro" id="IPR010559">
    <property type="entry name" value="Sig_transdc_His_kin_internal"/>
</dbReference>
<reference evidence="4 5" key="1">
    <citation type="submission" date="2021-06" db="EMBL/GenBank/DDBJ databases">
        <title>Whole genome sequences of Flavobacterium sp. KK2020170 and assembly.</title>
        <authorList>
            <person name="Kitahara K."/>
            <person name="Miyoshi S."/>
            <person name="Uesaka K."/>
        </authorList>
    </citation>
    <scope>NUCLEOTIDE SEQUENCE [LARGE SCALE GENOMIC DNA]</scope>
    <source>
        <strain evidence="4 5">KK2020170</strain>
    </source>
</reference>
<proteinExistence type="predicted"/>
<name>A0ABM7S6H1_9FLAO</name>
<organism evidence="4 5">
    <name type="scientific">Flavobacterium okayamense</name>
    <dbReference type="NCBI Taxonomy" id="2830782"/>
    <lineage>
        <taxon>Bacteria</taxon>
        <taxon>Pseudomonadati</taxon>
        <taxon>Bacteroidota</taxon>
        <taxon>Flavobacteriia</taxon>
        <taxon>Flavobacteriales</taxon>
        <taxon>Flavobacteriaceae</taxon>
        <taxon>Flavobacterium</taxon>
    </lineage>
</organism>
<evidence type="ECO:0000259" key="2">
    <source>
        <dbReference type="Pfam" id="PF06580"/>
    </source>
</evidence>
<keyword evidence="4" id="KW-0418">Kinase</keyword>
<dbReference type="Proteomes" id="UP000825258">
    <property type="component" value="Chromosome"/>
</dbReference>
<dbReference type="InterPro" id="IPR011047">
    <property type="entry name" value="Quinoprotein_ADH-like_sf"/>
</dbReference>
<dbReference type="InterPro" id="IPR013783">
    <property type="entry name" value="Ig-like_fold"/>
</dbReference>
<evidence type="ECO:0000259" key="3">
    <source>
        <dbReference type="Pfam" id="PF07495"/>
    </source>
</evidence>
<dbReference type="SUPFAM" id="SSF50998">
    <property type="entry name" value="Quinoprotein alcohol dehydrogenase-like"/>
    <property type="match status" value="1"/>
</dbReference>
<feature type="transmembrane region" description="Helical" evidence="1">
    <location>
        <begin position="709"/>
        <end position="730"/>
    </location>
</feature>
<protein>
    <submittedName>
        <fullName evidence="4">Histidine kinase</fullName>
    </submittedName>
</protein>
<dbReference type="PANTHER" id="PTHR34220">
    <property type="entry name" value="SENSOR HISTIDINE KINASE YPDA"/>
    <property type="match status" value="1"/>
</dbReference>
<dbReference type="GO" id="GO:0016301">
    <property type="term" value="F:kinase activity"/>
    <property type="evidence" value="ECO:0007669"/>
    <property type="project" value="UniProtKB-KW"/>
</dbReference>